<protein>
    <submittedName>
        <fullName evidence="1">Uncharacterized protein</fullName>
    </submittedName>
</protein>
<dbReference type="Proteomes" id="UP000593568">
    <property type="component" value="Unassembled WGS sequence"/>
</dbReference>
<dbReference type="EMBL" id="JABEZW010225381">
    <property type="protein sequence ID" value="MBA0787137.1"/>
    <property type="molecule type" value="Genomic_DNA"/>
</dbReference>
<name>A0A7J9FPD0_9ROSI</name>
<keyword evidence="2" id="KW-1185">Reference proteome</keyword>
<sequence length="26" mass="3040">MIRMGNIMPLNGKQGQICVNYRKMNE</sequence>
<evidence type="ECO:0000313" key="2">
    <source>
        <dbReference type="Proteomes" id="UP000593568"/>
    </source>
</evidence>
<organism evidence="1 2">
    <name type="scientific">Gossypium trilobum</name>
    <dbReference type="NCBI Taxonomy" id="34281"/>
    <lineage>
        <taxon>Eukaryota</taxon>
        <taxon>Viridiplantae</taxon>
        <taxon>Streptophyta</taxon>
        <taxon>Embryophyta</taxon>
        <taxon>Tracheophyta</taxon>
        <taxon>Spermatophyta</taxon>
        <taxon>Magnoliopsida</taxon>
        <taxon>eudicotyledons</taxon>
        <taxon>Gunneridae</taxon>
        <taxon>Pentapetalae</taxon>
        <taxon>rosids</taxon>
        <taxon>malvids</taxon>
        <taxon>Malvales</taxon>
        <taxon>Malvaceae</taxon>
        <taxon>Malvoideae</taxon>
        <taxon>Gossypium</taxon>
    </lineage>
</organism>
<evidence type="ECO:0000313" key="1">
    <source>
        <dbReference type="EMBL" id="MBA0787137.1"/>
    </source>
</evidence>
<gene>
    <name evidence="1" type="ORF">Gotri_025583</name>
</gene>
<comment type="caution">
    <text evidence="1">The sequence shown here is derived from an EMBL/GenBank/DDBJ whole genome shotgun (WGS) entry which is preliminary data.</text>
</comment>
<accession>A0A7J9FPD0</accession>
<dbReference type="AlphaFoldDB" id="A0A7J9FPD0"/>
<proteinExistence type="predicted"/>
<reference evidence="1 2" key="1">
    <citation type="journal article" date="2019" name="Genome Biol. Evol.">
        <title>Insights into the evolution of the New World diploid cottons (Gossypium, subgenus Houzingenia) based on genome sequencing.</title>
        <authorList>
            <person name="Grover C.E."/>
            <person name="Arick M.A. 2nd"/>
            <person name="Thrash A."/>
            <person name="Conover J.L."/>
            <person name="Sanders W.S."/>
            <person name="Peterson D.G."/>
            <person name="Frelichowski J.E."/>
            <person name="Scheffler J.A."/>
            <person name="Scheffler B.E."/>
            <person name="Wendel J.F."/>
        </authorList>
    </citation>
    <scope>NUCLEOTIDE SEQUENCE [LARGE SCALE GENOMIC DNA]</scope>
    <source>
        <strain evidence="1">8</strain>
        <tissue evidence="1">Leaf</tissue>
    </source>
</reference>